<reference evidence="2" key="1">
    <citation type="journal article" date="2017" name="Nat. Ecol. Evol.">
        <title>Genome expansion and lineage-specific genetic innovations in the forest pathogenic fungi Armillaria.</title>
        <authorList>
            <person name="Sipos G."/>
            <person name="Prasanna A.N."/>
            <person name="Walter M.C."/>
            <person name="O'Connor E."/>
            <person name="Balint B."/>
            <person name="Krizsan K."/>
            <person name="Kiss B."/>
            <person name="Hess J."/>
            <person name="Varga T."/>
            <person name="Slot J."/>
            <person name="Riley R."/>
            <person name="Boka B."/>
            <person name="Rigling D."/>
            <person name="Barry K."/>
            <person name="Lee J."/>
            <person name="Mihaltcheva S."/>
            <person name="LaButti K."/>
            <person name="Lipzen A."/>
            <person name="Waldron R."/>
            <person name="Moloney N.M."/>
            <person name="Sperisen C."/>
            <person name="Kredics L."/>
            <person name="Vagvoelgyi C."/>
            <person name="Patrignani A."/>
            <person name="Fitzpatrick D."/>
            <person name="Nagy I."/>
            <person name="Doyle S."/>
            <person name="Anderson J.B."/>
            <person name="Grigoriev I.V."/>
            <person name="Gueldener U."/>
            <person name="Muensterkoetter M."/>
            <person name="Nagy L.G."/>
        </authorList>
    </citation>
    <scope>NUCLEOTIDE SEQUENCE [LARGE SCALE GENOMIC DNA]</scope>
    <source>
        <strain evidence="2">28-4</strain>
    </source>
</reference>
<dbReference type="EMBL" id="KZ293424">
    <property type="protein sequence ID" value="PBK71412.1"/>
    <property type="molecule type" value="Genomic_DNA"/>
</dbReference>
<accession>A0A2H3BWQ7</accession>
<gene>
    <name evidence="1" type="ORF">ARMSODRAFT_987773</name>
</gene>
<evidence type="ECO:0000313" key="1">
    <source>
        <dbReference type="EMBL" id="PBK71412.1"/>
    </source>
</evidence>
<keyword evidence="2" id="KW-1185">Reference proteome</keyword>
<proteinExistence type="predicted"/>
<dbReference type="Proteomes" id="UP000218334">
    <property type="component" value="Unassembled WGS sequence"/>
</dbReference>
<organism evidence="1 2">
    <name type="scientific">Armillaria solidipes</name>
    <dbReference type="NCBI Taxonomy" id="1076256"/>
    <lineage>
        <taxon>Eukaryota</taxon>
        <taxon>Fungi</taxon>
        <taxon>Dikarya</taxon>
        <taxon>Basidiomycota</taxon>
        <taxon>Agaricomycotina</taxon>
        <taxon>Agaricomycetes</taxon>
        <taxon>Agaricomycetidae</taxon>
        <taxon>Agaricales</taxon>
        <taxon>Marasmiineae</taxon>
        <taxon>Physalacriaceae</taxon>
        <taxon>Armillaria</taxon>
    </lineage>
</organism>
<protein>
    <submittedName>
        <fullName evidence="1">Uncharacterized protein</fullName>
    </submittedName>
</protein>
<name>A0A2H3BWQ7_9AGAR</name>
<dbReference type="AlphaFoldDB" id="A0A2H3BWQ7"/>
<sequence>MEVSEGTGNAAQDGTGLNEDISAVIQLHLQEIAKDGYISAQQIVDFIATEEMQKIHEHDNIVQYRKEFIKRMITYDSETGKPNNTLQSFSIPRGQQFQLILSHLKETPKAQLKDDFLTSEWSQLMHEGEEAQVLFKTSASQDGWFKAEVLIAQVDKAIDIFKAKTNGFTKCTADALSAWKMSKSPNQKWTHLKDGSWMHNRSMSDGTSQEFYFPKDHPTMLG</sequence>
<evidence type="ECO:0000313" key="2">
    <source>
        <dbReference type="Proteomes" id="UP000218334"/>
    </source>
</evidence>